<sequence length="173" mass="18055">MRERSFGKTIKTLLLALLNATLLLVALCLFLALQLGNRIEDITSSFAENLVTIDPLRQELGAITSEVVGLRGDLAALRAGSGAMGTEAAQNISARPDLLEIRIDEAAQRADGLLNSPERLVDRAVDRAADQLRQGLGPLRGCAPTAETSLLAPGLGAPPATPARPVQGQGQGG</sequence>
<dbReference type="KEGG" id="ypac:CEW88_02175"/>
<evidence type="ECO:0000313" key="2">
    <source>
        <dbReference type="EMBL" id="AWI82569.1"/>
    </source>
</evidence>
<name>A0A2U8H993_9RHOB</name>
<dbReference type="Proteomes" id="UP000244915">
    <property type="component" value="Chromosome 1"/>
</dbReference>
<dbReference type="OrthoDB" id="7864437at2"/>
<gene>
    <name evidence="2" type="ORF">CEW88_02175</name>
</gene>
<proteinExistence type="predicted"/>
<evidence type="ECO:0000313" key="3">
    <source>
        <dbReference type="Proteomes" id="UP000244915"/>
    </source>
</evidence>
<organism evidence="2 3">
    <name type="scientific">Alloyangia pacifica</name>
    <dbReference type="NCBI Taxonomy" id="311180"/>
    <lineage>
        <taxon>Bacteria</taxon>
        <taxon>Pseudomonadati</taxon>
        <taxon>Pseudomonadota</taxon>
        <taxon>Alphaproteobacteria</taxon>
        <taxon>Rhodobacterales</taxon>
        <taxon>Roseobacteraceae</taxon>
        <taxon>Alloyangia</taxon>
    </lineage>
</organism>
<dbReference type="EMBL" id="CP022189">
    <property type="protein sequence ID" value="AWI82569.1"/>
    <property type="molecule type" value="Genomic_DNA"/>
</dbReference>
<dbReference type="AlphaFoldDB" id="A0A2U8H993"/>
<protein>
    <submittedName>
        <fullName evidence="2">Uncharacterized protein</fullName>
    </submittedName>
</protein>
<evidence type="ECO:0000256" key="1">
    <source>
        <dbReference type="SAM" id="MobiDB-lite"/>
    </source>
</evidence>
<feature type="region of interest" description="Disordered" evidence="1">
    <location>
        <begin position="153"/>
        <end position="173"/>
    </location>
</feature>
<reference evidence="2 3" key="1">
    <citation type="submission" date="2017-06" db="EMBL/GenBank/DDBJ databases">
        <title>Yangia sp. YSBP01 complete genome sequence.</title>
        <authorList>
            <person name="Woo J.-H."/>
            <person name="Kim H.-S."/>
        </authorList>
    </citation>
    <scope>NUCLEOTIDE SEQUENCE [LARGE SCALE GENOMIC DNA]</scope>
    <source>
        <strain evidence="2 3">YSBP01</strain>
    </source>
</reference>
<accession>A0A2U8H993</accession>
<dbReference type="RefSeq" id="WP_108964484.1">
    <property type="nucleotide sequence ID" value="NZ_CP022189.1"/>
</dbReference>